<reference evidence="3" key="4">
    <citation type="journal article" date="2015" name="G3 (Bethesda)">
        <title>Genome sequences of three phytopathogenic species of the Magnaporthaceae family of fungi.</title>
        <authorList>
            <person name="Okagaki L.H."/>
            <person name="Nunes C.C."/>
            <person name="Sailsbery J."/>
            <person name="Clay B."/>
            <person name="Brown D."/>
            <person name="John T."/>
            <person name="Oh Y."/>
            <person name="Young N."/>
            <person name="Fitzgerald M."/>
            <person name="Haas B.J."/>
            <person name="Zeng Q."/>
            <person name="Young S."/>
            <person name="Adiconis X."/>
            <person name="Fan L."/>
            <person name="Levin J.Z."/>
            <person name="Mitchell T.K."/>
            <person name="Okubara P.A."/>
            <person name="Farman M.L."/>
            <person name="Kohn L.M."/>
            <person name="Birren B."/>
            <person name="Ma L.-J."/>
            <person name="Dean R.A."/>
        </authorList>
    </citation>
    <scope>NUCLEOTIDE SEQUENCE</scope>
    <source>
        <strain evidence="3">R3-111a-1</strain>
    </source>
</reference>
<dbReference type="EMBL" id="GL385395">
    <property type="protein sequence ID" value="EJT81314.1"/>
    <property type="molecule type" value="Genomic_DNA"/>
</dbReference>
<sequence length="187" mass="20763">MQWKISIVPRDTKGDEFYLGSYKPFRLESLRLDPQAFGSTLARESAFDDSQWLQRLHNPAATTFVASSEEDDDDDGKQVLSSLTLFRMLDPDPDPDPDPHRQVAEAHWAVNAVWTRPGARRRGLAAAVLADAVRWARDAAGPSSRCCCVLTAHVYETNGAALALYEAAGFRRVAAGRQEEEEEEGGW</sequence>
<evidence type="ECO:0000313" key="3">
    <source>
        <dbReference type="EnsemblFungi" id="EJT81314"/>
    </source>
</evidence>
<reference evidence="2" key="3">
    <citation type="submission" date="2010-09" db="EMBL/GenBank/DDBJ databases">
        <title>Annotation of Gaeumannomyces graminis var. tritici R3-111a-1.</title>
        <authorList>
            <consortium name="The Broad Institute Genome Sequencing Platform"/>
            <person name="Ma L.-J."/>
            <person name="Dead R."/>
            <person name="Young S.K."/>
            <person name="Zeng Q."/>
            <person name="Gargeya S."/>
            <person name="Fitzgerald M."/>
            <person name="Haas B."/>
            <person name="Abouelleil A."/>
            <person name="Alvarado L."/>
            <person name="Arachchi H.M."/>
            <person name="Berlin A."/>
            <person name="Brown A."/>
            <person name="Chapman S.B."/>
            <person name="Chen Z."/>
            <person name="Dunbar C."/>
            <person name="Freedman E."/>
            <person name="Gearin G."/>
            <person name="Gellesch M."/>
            <person name="Goldberg J."/>
            <person name="Griggs A."/>
            <person name="Gujja S."/>
            <person name="Heiman D."/>
            <person name="Howarth C."/>
            <person name="Larson L."/>
            <person name="Lui A."/>
            <person name="MacDonald P.J.P."/>
            <person name="Mehta T."/>
            <person name="Montmayeur A."/>
            <person name="Murphy C."/>
            <person name="Neiman D."/>
            <person name="Pearson M."/>
            <person name="Priest M."/>
            <person name="Roberts A."/>
            <person name="Saif S."/>
            <person name="Shea T."/>
            <person name="Shenoy N."/>
            <person name="Sisk P."/>
            <person name="Stolte C."/>
            <person name="Sykes S."/>
            <person name="Yandava C."/>
            <person name="Wortman J."/>
            <person name="Nusbaum C."/>
            <person name="Birren B."/>
        </authorList>
    </citation>
    <scope>NUCLEOTIDE SEQUENCE</scope>
    <source>
        <strain evidence="2">R3-111a-1</strain>
    </source>
</reference>
<name>J3NJ64_GAET3</name>
<keyword evidence="4" id="KW-1185">Reference proteome</keyword>
<reference evidence="2" key="2">
    <citation type="submission" date="2010-07" db="EMBL/GenBank/DDBJ databases">
        <authorList>
            <consortium name="The Broad Institute Genome Sequencing Platform"/>
            <consortium name="Broad Institute Genome Sequencing Center for Infectious Disease"/>
            <person name="Ma L.-J."/>
            <person name="Dead R."/>
            <person name="Young S."/>
            <person name="Zeng Q."/>
            <person name="Koehrsen M."/>
            <person name="Alvarado L."/>
            <person name="Berlin A."/>
            <person name="Chapman S.B."/>
            <person name="Chen Z."/>
            <person name="Freedman E."/>
            <person name="Gellesch M."/>
            <person name="Goldberg J."/>
            <person name="Griggs A."/>
            <person name="Gujja S."/>
            <person name="Heilman E.R."/>
            <person name="Heiman D."/>
            <person name="Hepburn T."/>
            <person name="Howarth C."/>
            <person name="Jen D."/>
            <person name="Larson L."/>
            <person name="Mehta T."/>
            <person name="Neiman D."/>
            <person name="Pearson M."/>
            <person name="Roberts A."/>
            <person name="Saif S."/>
            <person name="Shea T."/>
            <person name="Shenoy N."/>
            <person name="Sisk P."/>
            <person name="Stolte C."/>
            <person name="Sykes S."/>
            <person name="Walk T."/>
            <person name="White J."/>
            <person name="Yandava C."/>
            <person name="Haas B."/>
            <person name="Nusbaum C."/>
            <person name="Birren B."/>
        </authorList>
    </citation>
    <scope>NUCLEOTIDE SEQUENCE</scope>
    <source>
        <strain evidence="2">R3-111a-1</strain>
    </source>
</reference>
<dbReference type="PROSITE" id="PS51186">
    <property type="entry name" value="GNAT"/>
    <property type="match status" value="1"/>
</dbReference>
<dbReference type="EnsemblFungi" id="EJT81314">
    <property type="protein sequence ID" value="EJT81314"/>
    <property type="gene ID" value="GGTG_01297"/>
</dbReference>
<dbReference type="Pfam" id="PF00583">
    <property type="entry name" value="Acetyltransf_1"/>
    <property type="match status" value="1"/>
</dbReference>
<dbReference type="InterPro" id="IPR000182">
    <property type="entry name" value="GNAT_dom"/>
</dbReference>
<accession>J3NJ64</accession>
<dbReference type="Proteomes" id="UP000006039">
    <property type="component" value="Unassembled WGS sequence"/>
</dbReference>
<dbReference type="AlphaFoldDB" id="J3NJ64"/>
<proteinExistence type="predicted"/>
<feature type="domain" description="N-acetyltransferase" evidence="1">
    <location>
        <begin position="25"/>
        <end position="187"/>
    </location>
</feature>
<dbReference type="RefSeq" id="XP_009217323.1">
    <property type="nucleotide sequence ID" value="XM_009219059.1"/>
</dbReference>
<evidence type="ECO:0000259" key="1">
    <source>
        <dbReference type="PROSITE" id="PS51186"/>
    </source>
</evidence>
<gene>
    <name evidence="3" type="primary">20341755</name>
    <name evidence="2" type="ORF">GGTG_01297</name>
</gene>
<protein>
    <recommendedName>
        <fullName evidence="1">N-acetyltransferase domain-containing protein</fullName>
    </recommendedName>
</protein>
<dbReference type="GO" id="GO:0016747">
    <property type="term" value="F:acyltransferase activity, transferring groups other than amino-acyl groups"/>
    <property type="evidence" value="ECO:0007669"/>
    <property type="project" value="InterPro"/>
</dbReference>
<organism evidence="2">
    <name type="scientific">Gaeumannomyces tritici (strain R3-111a-1)</name>
    <name type="common">Wheat and barley take-all root rot fungus</name>
    <name type="synonym">Gaeumannomyces graminis var. tritici</name>
    <dbReference type="NCBI Taxonomy" id="644352"/>
    <lineage>
        <taxon>Eukaryota</taxon>
        <taxon>Fungi</taxon>
        <taxon>Dikarya</taxon>
        <taxon>Ascomycota</taxon>
        <taxon>Pezizomycotina</taxon>
        <taxon>Sordariomycetes</taxon>
        <taxon>Sordariomycetidae</taxon>
        <taxon>Magnaporthales</taxon>
        <taxon>Magnaporthaceae</taxon>
        <taxon>Gaeumannomyces</taxon>
    </lineage>
</organism>
<dbReference type="HOGENOM" id="CLU_013985_6_0_1"/>
<reference evidence="4" key="1">
    <citation type="submission" date="2010-07" db="EMBL/GenBank/DDBJ databases">
        <title>The genome sequence of Gaeumannomyces graminis var. tritici strain R3-111a-1.</title>
        <authorList>
            <consortium name="The Broad Institute Genome Sequencing Platform"/>
            <person name="Ma L.-J."/>
            <person name="Dead R."/>
            <person name="Young S."/>
            <person name="Zeng Q."/>
            <person name="Koehrsen M."/>
            <person name="Alvarado L."/>
            <person name="Berlin A."/>
            <person name="Chapman S.B."/>
            <person name="Chen Z."/>
            <person name="Freedman E."/>
            <person name="Gellesch M."/>
            <person name="Goldberg J."/>
            <person name="Griggs A."/>
            <person name="Gujja S."/>
            <person name="Heilman E.R."/>
            <person name="Heiman D."/>
            <person name="Hepburn T."/>
            <person name="Howarth C."/>
            <person name="Jen D."/>
            <person name="Larson L."/>
            <person name="Mehta T."/>
            <person name="Neiman D."/>
            <person name="Pearson M."/>
            <person name="Roberts A."/>
            <person name="Saif S."/>
            <person name="Shea T."/>
            <person name="Shenoy N."/>
            <person name="Sisk P."/>
            <person name="Stolte C."/>
            <person name="Sykes S."/>
            <person name="Walk T."/>
            <person name="White J."/>
            <person name="Yandava C."/>
            <person name="Haas B."/>
            <person name="Nusbaum C."/>
            <person name="Birren B."/>
        </authorList>
    </citation>
    <scope>NUCLEOTIDE SEQUENCE [LARGE SCALE GENOMIC DNA]</scope>
    <source>
        <strain evidence="4">R3-111a-1</strain>
    </source>
</reference>
<dbReference type="eggNOG" id="ENOG502SGYQ">
    <property type="taxonomic scope" value="Eukaryota"/>
</dbReference>
<dbReference type="VEuPathDB" id="FungiDB:GGTG_01297"/>
<evidence type="ECO:0000313" key="2">
    <source>
        <dbReference type="EMBL" id="EJT81314.1"/>
    </source>
</evidence>
<dbReference type="InterPro" id="IPR016181">
    <property type="entry name" value="Acyl_CoA_acyltransferase"/>
</dbReference>
<dbReference type="OrthoDB" id="41532at2759"/>
<dbReference type="Gene3D" id="3.40.630.30">
    <property type="match status" value="1"/>
</dbReference>
<dbReference type="SUPFAM" id="SSF55729">
    <property type="entry name" value="Acyl-CoA N-acyltransferases (Nat)"/>
    <property type="match status" value="1"/>
</dbReference>
<reference evidence="3" key="5">
    <citation type="submission" date="2018-04" db="UniProtKB">
        <authorList>
            <consortium name="EnsemblFungi"/>
        </authorList>
    </citation>
    <scope>IDENTIFICATION</scope>
    <source>
        <strain evidence="3">R3-111a-1</strain>
    </source>
</reference>
<evidence type="ECO:0000313" key="4">
    <source>
        <dbReference type="Proteomes" id="UP000006039"/>
    </source>
</evidence>
<dbReference type="GeneID" id="20341755"/>